<evidence type="ECO:0000313" key="1">
    <source>
        <dbReference type="EMBL" id="GMM56281.1"/>
    </source>
</evidence>
<proteinExistence type="predicted"/>
<reference evidence="1 2" key="1">
    <citation type="journal article" date="2023" name="Elife">
        <title>Identification of key yeast species and microbe-microbe interactions impacting larval growth of Drosophila in the wild.</title>
        <authorList>
            <person name="Mure A."/>
            <person name="Sugiura Y."/>
            <person name="Maeda R."/>
            <person name="Honda K."/>
            <person name="Sakurai N."/>
            <person name="Takahashi Y."/>
            <person name="Watada M."/>
            <person name="Katoh T."/>
            <person name="Gotoh A."/>
            <person name="Gotoh Y."/>
            <person name="Taniguchi I."/>
            <person name="Nakamura K."/>
            <person name="Hayashi T."/>
            <person name="Katayama T."/>
            <person name="Uemura T."/>
            <person name="Hattori Y."/>
        </authorList>
    </citation>
    <scope>NUCLEOTIDE SEQUENCE [LARGE SCALE GENOMIC DNA]</scope>
    <source>
        <strain evidence="1 2">KH-74</strain>
    </source>
</reference>
<gene>
    <name evidence="1" type="ORF">DAKH74_028970</name>
</gene>
<keyword evidence="2" id="KW-1185">Reference proteome</keyword>
<organism evidence="1 2">
    <name type="scientific">Maudiozyma humilis</name>
    <name type="common">Sour dough yeast</name>
    <name type="synonym">Kazachstania humilis</name>
    <dbReference type="NCBI Taxonomy" id="51915"/>
    <lineage>
        <taxon>Eukaryota</taxon>
        <taxon>Fungi</taxon>
        <taxon>Dikarya</taxon>
        <taxon>Ascomycota</taxon>
        <taxon>Saccharomycotina</taxon>
        <taxon>Saccharomycetes</taxon>
        <taxon>Saccharomycetales</taxon>
        <taxon>Saccharomycetaceae</taxon>
        <taxon>Maudiozyma</taxon>
    </lineage>
</organism>
<protein>
    <submittedName>
        <fullName evidence="1">Mei4 protein</fullName>
    </submittedName>
</protein>
<dbReference type="Proteomes" id="UP001377567">
    <property type="component" value="Unassembled WGS sequence"/>
</dbReference>
<dbReference type="AlphaFoldDB" id="A0AAV5RXZ0"/>
<dbReference type="EMBL" id="BTGD01000008">
    <property type="protein sequence ID" value="GMM56281.1"/>
    <property type="molecule type" value="Genomic_DNA"/>
</dbReference>
<sequence length="395" mass="45886">MTEEHEMIICLAIIKQRNPLLWYRYKKLQETNKVLNPSQNVDHNYTKSAVALTIPRPFERRVSPLVKSRLNLAFAFSVNRKHYKQKFTSQELLKLRGISKGISPSAYNQTYLPKFNVIVRLLCLQSRSKYRDNHINFSDLYDLFRALYWFTIAYHTFQSRNTTTIGALPSCTVQWIFKSINEVLIQKAIPSNNTKAYSVFSSELAVPRIWKINLQKHSSAAKTYCDIYIASLACVINTRATIHNIETIDQKETGTLLKDITDLFLLLESFCHMAALIIFQKSTSTNQIGVSSAYRELFERRRKNIPKTFIKNLTLSFEKPAIKKTLKIIIRSIIDIIPAIDWDQLRQVVLRHEKGHIYAKEVNSIQKYIQATLLIMDDLDLITQFQLVQRCIIFG</sequence>
<name>A0AAV5RXZ0_MAUHU</name>
<evidence type="ECO:0000313" key="2">
    <source>
        <dbReference type="Proteomes" id="UP001377567"/>
    </source>
</evidence>
<comment type="caution">
    <text evidence="1">The sequence shown here is derived from an EMBL/GenBank/DDBJ whole genome shotgun (WGS) entry which is preliminary data.</text>
</comment>
<accession>A0AAV5RXZ0</accession>